<dbReference type="InterPro" id="IPR037208">
    <property type="entry name" value="Spo0E-like_sf"/>
</dbReference>
<dbReference type="Gene3D" id="4.10.280.10">
    <property type="entry name" value="Helix-loop-helix DNA-binding domain"/>
    <property type="match status" value="1"/>
</dbReference>
<reference evidence="1" key="1">
    <citation type="journal article" date="2023" name="J. Hazard. Mater.">
        <title>Anaerobic biodegradation of pyrene and benzo[a]pyrene by a new sulfate-reducing Desulforamulus aquiferis strain DSA.</title>
        <authorList>
            <person name="Zhang Z."/>
            <person name="Sun J."/>
            <person name="Gong X."/>
            <person name="Wang C."/>
            <person name="Wang H."/>
        </authorList>
    </citation>
    <scope>NUCLEOTIDE SEQUENCE</scope>
    <source>
        <strain evidence="1">DSA</strain>
    </source>
</reference>
<dbReference type="EMBL" id="JARPTC010000011">
    <property type="protein sequence ID" value="MDO7787225.1"/>
    <property type="molecule type" value="Genomic_DNA"/>
</dbReference>
<dbReference type="Proteomes" id="UP001172911">
    <property type="component" value="Unassembled WGS sequence"/>
</dbReference>
<evidence type="ECO:0000313" key="1">
    <source>
        <dbReference type="EMBL" id="MDO7787225.1"/>
    </source>
</evidence>
<dbReference type="InterPro" id="IPR018540">
    <property type="entry name" value="Spo0E-like"/>
</dbReference>
<dbReference type="InterPro" id="IPR036638">
    <property type="entry name" value="HLH_DNA-bd_sf"/>
</dbReference>
<dbReference type="SUPFAM" id="SSF140500">
    <property type="entry name" value="BAS1536-like"/>
    <property type="match status" value="1"/>
</dbReference>
<organism evidence="1 2">
    <name type="scientific">Desulforamulus aquiferis</name>
    <dbReference type="NCBI Taxonomy" id="1397668"/>
    <lineage>
        <taxon>Bacteria</taxon>
        <taxon>Bacillati</taxon>
        <taxon>Bacillota</taxon>
        <taxon>Clostridia</taxon>
        <taxon>Eubacteriales</taxon>
        <taxon>Peptococcaceae</taxon>
        <taxon>Desulforamulus</taxon>
    </lineage>
</organism>
<proteinExistence type="predicted"/>
<dbReference type="RefSeq" id="WP_304542369.1">
    <property type="nucleotide sequence ID" value="NZ_JARPTC010000011.1"/>
</dbReference>
<sequence>MSDIEKLLKKIEHLRHELKYLASKKYIADPEVIAASERLDKALVQYYKIRDMRFVRKSNIG</sequence>
<protein>
    <submittedName>
        <fullName evidence="1">Aspartyl-phosphate phosphatase Spo0E family protein</fullName>
    </submittedName>
</protein>
<dbReference type="AlphaFoldDB" id="A0AAW7ZD94"/>
<dbReference type="GO" id="GO:0046983">
    <property type="term" value="F:protein dimerization activity"/>
    <property type="evidence" value="ECO:0007669"/>
    <property type="project" value="InterPro"/>
</dbReference>
<evidence type="ECO:0000313" key="2">
    <source>
        <dbReference type="Proteomes" id="UP001172911"/>
    </source>
</evidence>
<dbReference type="Pfam" id="PF09388">
    <property type="entry name" value="SpoOE-like"/>
    <property type="match status" value="1"/>
</dbReference>
<comment type="caution">
    <text evidence="1">The sequence shown here is derived from an EMBL/GenBank/DDBJ whole genome shotgun (WGS) entry which is preliminary data.</text>
</comment>
<reference evidence="1" key="2">
    <citation type="submission" date="2023-03" db="EMBL/GenBank/DDBJ databases">
        <authorList>
            <person name="Zhang Z."/>
        </authorList>
    </citation>
    <scope>NUCLEOTIDE SEQUENCE</scope>
    <source>
        <strain evidence="1">DSA</strain>
    </source>
</reference>
<name>A0AAW7ZD94_9FIRM</name>
<dbReference type="GO" id="GO:0043937">
    <property type="term" value="P:regulation of sporulation"/>
    <property type="evidence" value="ECO:0007669"/>
    <property type="project" value="InterPro"/>
</dbReference>
<keyword evidence="2" id="KW-1185">Reference proteome</keyword>
<accession>A0AAW7ZD94</accession>
<gene>
    <name evidence="1" type="ORF">P6N53_08335</name>
</gene>